<dbReference type="Proteomes" id="UP000823388">
    <property type="component" value="Chromosome 7N"/>
</dbReference>
<protein>
    <submittedName>
        <fullName evidence="2">Uncharacterized protein</fullName>
    </submittedName>
</protein>
<feature type="compositionally biased region" description="Pro residues" evidence="1">
    <location>
        <begin position="122"/>
        <end position="132"/>
    </location>
</feature>
<feature type="compositionally biased region" description="Low complexity" evidence="1">
    <location>
        <begin position="143"/>
        <end position="155"/>
    </location>
</feature>
<evidence type="ECO:0000313" key="2">
    <source>
        <dbReference type="EMBL" id="KAG2568436.1"/>
    </source>
</evidence>
<dbReference type="EMBL" id="CM029050">
    <property type="protein sequence ID" value="KAG2568436.1"/>
    <property type="molecule type" value="Genomic_DNA"/>
</dbReference>
<feature type="region of interest" description="Disordered" evidence="1">
    <location>
        <begin position="88"/>
        <end position="166"/>
    </location>
</feature>
<evidence type="ECO:0000256" key="1">
    <source>
        <dbReference type="SAM" id="MobiDB-lite"/>
    </source>
</evidence>
<sequence>MLENILQCLPRLSKITILIDLIRQRAVWSLRINKNPPARALVLRIARRHRPPVPSPSRTPSSPRSTLARRRCPALCYTTVATAAALPYPIAPPRPPCPRRRLPRRPPLPSPSPAAADSLPFPAHPPSPPLSPPSIDSRTPSSAVVPTPTHAAAAPLPQPAPSSRQQIQVGAAATQNAPELTWFSVHASLGFLSLRKKGAPRSQVGFPLLFVVYVLPDAIMSSVFSNWRVEGQSHSKILERIIC</sequence>
<dbReference type="AlphaFoldDB" id="A0A8T0QC81"/>
<evidence type="ECO:0000313" key="3">
    <source>
        <dbReference type="Proteomes" id="UP000823388"/>
    </source>
</evidence>
<keyword evidence="3" id="KW-1185">Reference proteome</keyword>
<organism evidence="2 3">
    <name type="scientific">Panicum virgatum</name>
    <name type="common">Blackwell switchgrass</name>
    <dbReference type="NCBI Taxonomy" id="38727"/>
    <lineage>
        <taxon>Eukaryota</taxon>
        <taxon>Viridiplantae</taxon>
        <taxon>Streptophyta</taxon>
        <taxon>Embryophyta</taxon>
        <taxon>Tracheophyta</taxon>
        <taxon>Spermatophyta</taxon>
        <taxon>Magnoliopsida</taxon>
        <taxon>Liliopsida</taxon>
        <taxon>Poales</taxon>
        <taxon>Poaceae</taxon>
        <taxon>PACMAD clade</taxon>
        <taxon>Panicoideae</taxon>
        <taxon>Panicodae</taxon>
        <taxon>Paniceae</taxon>
        <taxon>Panicinae</taxon>
        <taxon>Panicum</taxon>
        <taxon>Panicum sect. Hiantes</taxon>
    </lineage>
</organism>
<accession>A0A8T0QC81</accession>
<gene>
    <name evidence="2" type="ORF">PVAP13_7NG290201</name>
</gene>
<comment type="caution">
    <text evidence="2">The sequence shown here is derived from an EMBL/GenBank/DDBJ whole genome shotgun (WGS) entry which is preliminary data.</text>
</comment>
<reference evidence="2" key="1">
    <citation type="submission" date="2020-05" db="EMBL/GenBank/DDBJ databases">
        <title>WGS assembly of Panicum virgatum.</title>
        <authorList>
            <person name="Lovell J.T."/>
            <person name="Jenkins J."/>
            <person name="Shu S."/>
            <person name="Juenger T.E."/>
            <person name="Schmutz J."/>
        </authorList>
    </citation>
    <scope>NUCLEOTIDE SEQUENCE</scope>
    <source>
        <strain evidence="2">AP13</strain>
    </source>
</reference>
<proteinExistence type="predicted"/>
<name>A0A8T0QC81_PANVG</name>